<gene>
    <name evidence="1" type="ORF">GCM10010446_64390</name>
</gene>
<dbReference type="Proteomes" id="UP001500403">
    <property type="component" value="Unassembled WGS sequence"/>
</dbReference>
<comment type="caution">
    <text evidence="1">The sequence shown here is derived from an EMBL/GenBank/DDBJ whole genome shotgun (WGS) entry which is preliminary data.</text>
</comment>
<name>A0ABN3XMP8_9ACTN</name>
<evidence type="ECO:0000313" key="1">
    <source>
        <dbReference type="EMBL" id="GAA2970624.1"/>
    </source>
</evidence>
<dbReference type="EMBL" id="BAAAUD010000098">
    <property type="protein sequence ID" value="GAA2970624.1"/>
    <property type="molecule type" value="Genomic_DNA"/>
</dbReference>
<keyword evidence="2" id="KW-1185">Reference proteome</keyword>
<evidence type="ECO:0000313" key="2">
    <source>
        <dbReference type="Proteomes" id="UP001500403"/>
    </source>
</evidence>
<proteinExistence type="predicted"/>
<organism evidence="1 2">
    <name type="scientific">Streptomyces enissocaesilis</name>
    <dbReference type="NCBI Taxonomy" id="332589"/>
    <lineage>
        <taxon>Bacteria</taxon>
        <taxon>Bacillati</taxon>
        <taxon>Actinomycetota</taxon>
        <taxon>Actinomycetes</taxon>
        <taxon>Kitasatosporales</taxon>
        <taxon>Streptomycetaceae</taxon>
        <taxon>Streptomyces</taxon>
        <taxon>Streptomyces rochei group</taxon>
    </lineage>
</organism>
<accession>A0ABN3XMP8</accession>
<protein>
    <submittedName>
        <fullName evidence="1">Uncharacterized protein</fullName>
    </submittedName>
</protein>
<sequence>MYRSTRATPPGFREYGVVPHCSVLPRSFIQTTAESSMSSTAGASARLPGLIRMPSVLSFTVEV</sequence>
<reference evidence="1 2" key="1">
    <citation type="journal article" date="2019" name="Int. J. Syst. Evol. Microbiol.">
        <title>The Global Catalogue of Microorganisms (GCM) 10K type strain sequencing project: providing services to taxonomists for standard genome sequencing and annotation.</title>
        <authorList>
            <consortium name="The Broad Institute Genomics Platform"/>
            <consortium name="The Broad Institute Genome Sequencing Center for Infectious Disease"/>
            <person name="Wu L."/>
            <person name="Ma J."/>
        </authorList>
    </citation>
    <scope>NUCLEOTIDE SEQUENCE [LARGE SCALE GENOMIC DNA]</scope>
    <source>
        <strain evidence="1 2">JCM 9088</strain>
    </source>
</reference>